<gene>
    <name evidence="1" type="ORF">F6X38_17340</name>
</gene>
<dbReference type="RefSeq" id="WP_150971837.1">
    <property type="nucleotide sequence ID" value="NZ_VZDO01000015.1"/>
</dbReference>
<evidence type="ECO:0000313" key="2">
    <source>
        <dbReference type="Proteomes" id="UP000432089"/>
    </source>
</evidence>
<protein>
    <submittedName>
        <fullName evidence="1">Uncharacterized protein</fullName>
    </submittedName>
</protein>
<name>A0A7V7TYR9_9HYPH</name>
<dbReference type="Proteomes" id="UP000432089">
    <property type="component" value="Unassembled WGS sequence"/>
</dbReference>
<keyword evidence="2" id="KW-1185">Reference proteome</keyword>
<proteinExistence type="predicted"/>
<dbReference type="AlphaFoldDB" id="A0A7V7TYR9"/>
<organism evidence="1 2">
    <name type="scientific">Plantimonas leprariae</name>
    <dbReference type="NCBI Taxonomy" id="2615207"/>
    <lineage>
        <taxon>Bacteria</taxon>
        <taxon>Pseudomonadati</taxon>
        <taxon>Pseudomonadota</taxon>
        <taxon>Alphaproteobacteria</taxon>
        <taxon>Hyphomicrobiales</taxon>
        <taxon>Aurantimonadaceae</taxon>
        <taxon>Plantimonas</taxon>
    </lineage>
</organism>
<evidence type="ECO:0000313" key="1">
    <source>
        <dbReference type="EMBL" id="KAB0677745.1"/>
    </source>
</evidence>
<reference evidence="1 2" key="1">
    <citation type="submission" date="2019-09" db="EMBL/GenBank/DDBJ databases">
        <title>YIM 132180 draft genome.</title>
        <authorList>
            <person name="Zhang K."/>
        </authorList>
    </citation>
    <scope>NUCLEOTIDE SEQUENCE [LARGE SCALE GENOMIC DNA]</scope>
    <source>
        <strain evidence="1 2">YIM 132180</strain>
    </source>
</reference>
<accession>A0A7V7TYR9</accession>
<dbReference type="EMBL" id="VZDO01000015">
    <property type="protein sequence ID" value="KAB0677745.1"/>
    <property type="molecule type" value="Genomic_DNA"/>
</dbReference>
<comment type="caution">
    <text evidence="1">The sequence shown here is derived from an EMBL/GenBank/DDBJ whole genome shotgun (WGS) entry which is preliminary data.</text>
</comment>
<sequence length="86" mass="9343">MQTDRIETHLIVAKGSDGKVYDLHRISYRERPKALGSNAAWSETAVEWLMSNGALVETADETTFRLPGGELLLTKLKDIAAAAAGN</sequence>